<sequence>MKLLFFLSSTFLRKEIAYVFIFLSIVFGILYLIKFIYNSFRTVKHSNNVDYLLKNGKKIEIDLTTSVISITEDKKITEFNESATFDKFVENGFVDIKEKRQETDYISFVKLVYTVDGGNYLHDIKLPMSMKSVEILFDFHKKTTLIYDPKNPENCIIDLGFIT</sequence>
<keyword evidence="1" id="KW-0812">Transmembrane</keyword>
<dbReference type="Proteomes" id="UP000095601">
    <property type="component" value="Unassembled WGS sequence"/>
</dbReference>
<dbReference type="AlphaFoldDB" id="A0A1E5UBS7"/>
<reference evidence="2 3" key="1">
    <citation type="submission" date="2016-09" db="EMBL/GenBank/DDBJ databases">
        <authorList>
            <person name="Capua I."/>
            <person name="De Benedictis P."/>
            <person name="Joannis T."/>
            <person name="Lombin L.H."/>
            <person name="Cattoli G."/>
        </authorList>
    </citation>
    <scope>NUCLEOTIDE SEQUENCE [LARGE SCALE GENOMIC DNA]</scope>
    <source>
        <strain evidence="2 3">NRS-1</strain>
    </source>
</reference>
<dbReference type="OrthoDB" id="10011440at2"/>
<accession>A0A1E5UBS7</accession>
<keyword evidence="3" id="KW-1185">Reference proteome</keyword>
<comment type="caution">
    <text evidence="2">The sequence shown here is derived from an EMBL/GenBank/DDBJ whole genome shotgun (WGS) entry which is preliminary data.</text>
</comment>
<keyword evidence="1" id="KW-1133">Transmembrane helix</keyword>
<dbReference type="RefSeq" id="WP_069800463.1">
    <property type="nucleotide sequence ID" value="NZ_CP034157.1"/>
</dbReference>
<dbReference type="STRING" id="237258.SAMN04489756_105155"/>
<protein>
    <submittedName>
        <fullName evidence="2">Uncharacterized protein</fullName>
    </submittedName>
</protein>
<evidence type="ECO:0000256" key="1">
    <source>
        <dbReference type="SAM" id="Phobius"/>
    </source>
</evidence>
<proteinExistence type="predicted"/>
<evidence type="ECO:0000313" key="2">
    <source>
        <dbReference type="EMBL" id="OEL10361.1"/>
    </source>
</evidence>
<dbReference type="KEGG" id="cnr:EB819_10600"/>
<organism evidence="2 3">
    <name type="scientific">Cloacibacterium normanense</name>
    <dbReference type="NCBI Taxonomy" id="237258"/>
    <lineage>
        <taxon>Bacteria</taxon>
        <taxon>Pseudomonadati</taxon>
        <taxon>Bacteroidota</taxon>
        <taxon>Flavobacteriia</taxon>
        <taxon>Flavobacteriales</taxon>
        <taxon>Weeksellaceae</taxon>
    </lineage>
</organism>
<name>A0A1E5UBS7_9FLAO</name>
<evidence type="ECO:0000313" key="3">
    <source>
        <dbReference type="Proteomes" id="UP000095601"/>
    </source>
</evidence>
<gene>
    <name evidence="2" type="ORF">BHF72_0726</name>
</gene>
<feature type="transmembrane region" description="Helical" evidence="1">
    <location>
        <begin position="16"/>
        <end position="37"/>
    </location>
</feature>
<dbReference type="EMBL" id="MKGI01000078">
    <property type="protein sequence ID" value="OEL10361.1"/>
    <property type="molecule type" value="Genomic_DNA"/>
</dbReference>
<keyword evidence="1" id="KW-0472">Membrane</keyword>